<evidence type="ECO:0000259" key="6">
    <source>
        <dbReference type="Pfam" id="PF00999"/>
    </source>
</evidence>
<dbReference type="GO" id="GO:0009507">
    <property type="term" value="C:chloroplast"/>
    <property type="evidence" value="ECO:0007669"/>
    <property type="project" value="TreeGrafter"/>
</dbReference>
<name>A0AAE0GRN4_9CHLO</name>
<dbReference type="Pfam" id="PF00999">
    <property type="entry name" value="Na_H_Exchanger"/>
    <property type="match status" value="1"/>
</dbReference>
<dbReference type="GO" id="GO:1902600">
    <property type="term" value="P:proton transmembrane transport"/>
    <property type="evidence" value="ECO:0007669"/>
    <property type="project" value="InterPro"/>
</dbReference>
<feature type="transmembrane region" description="Helical" evidence="5">
    <location>
        <begin position="86"/>
        <end position="107"/>
    </location>
</feature>
<dbReference type="PANTHER" id="PTHR46157">
    <property type="entry name" value="K(+) EFFLUX ANTIPORTER 3, CHLOROPLASTIC"/>
    <property type="match status" value="1"/>
</dbReference>
<dbReference type="Proteomes" id="UP001190700">
    <property type="component" value="Unassembled WGS sequence"/>
</dbReference>
<dbReference type="PANTHER" id="PTHR46157:SF4">
    <property type="entry name" value="K(+) EFFLUX ANTIPORTER 3, CHLOROPLASTIC"/>
    <property type="match status" value="1"/>
</dbReference>
<sequence length="292" mass="31004">MDVGTSAGLGALIIGGRTVLRKVFEVVAESRSETAFVAMCLLTVVGMGIITEELGLSSTLGAFLAGVLLAETNFRTQVEADIQPFRGLLLALFFVTTGTSIDVQLLLQEWPSVFALLAGLIVIKTSIIAACGPLVGLTRAESLRTGLLLSQGGEFAFVLFSLANDLEVLPEELNRLLIIVVVLSMALTPALEEFGGVAAKWIGRLESETDIQTDDMEQKGSQLVAAVVEDVRVEKGTETAPIVICGFGQSGQMVASLLGSPMLPGGKRKFVAFDLDHKRARAAQGKSFPVYF</sequence>
<feature type="domain" description="Cation/H+ exchanger transmembrane" evidence="6">
    <location>
        <begin position="7"/>
        <end position="191"/>
    </location>
</feature>
<keyword evidence="2 5" id="KW-0812">Transmembrane</keyword>
<dbReference type="Gene3D" id="1.20.1530.20">
    <property type="match status" value="1"/>
</dbReference>
<protein>
    <recommendedName>
        <fullName evidence="6">Cation/H+ exchanger transmembrane domain-containing protein</fullName>
    </recommendedName>
</protein>
<gene>
    <name evidence="7" type="ORF">CYMTET_9199</name>
</gene>
<evidence type="ECO:0000256" key="4">
    <source>
        <dbReference type="ARBA" id="ARBA00023136"/>
    </source>
</evidence>
<evidence type="ECO:0000313" key="7">
    <source>
        <dbReference type="EMBL" id="KAK3283094.1"/>
    </source>
</evidence>
<accession>A0AAE0GRN4</accession>
<reference evidence="7 8" key="1">
    <citation type="journal article" date="2015" name="Genome Biol. Evol.">
        <title>Comparative Genomics of a Bacterivorous Green Alga Reveals Evolutionary Causalities and Consequences of Phago-Mixotrophic Mode of Nutrition.</title>
        <authorList>
            <person name="Burns J.A."/>
            <person name="Paasch A."/>
            <person name="Narechania A."/>
            <person name="Kim E."/>
        </authorList>
    </citation>
    <scope>NUCLEOTIDE SEQUENCE [LARGE SCALE GENOMIC DNA]</scope>
    <source>
        <strain evidence="7 8">PLY_AMNH</strain>
    </source>
</reference>
<keyword evidence="3 5" id="KW-1133">Transmembrane helix</keyword>
<dbReference type="GO" id="GO:0016020">
    <property type="term" value="C:membrane"/>
    <property type="evidence" value="ECO:0007669"/>
    <property type="project" value="UniProtKB-SubCell"/>
</dbReference>
<evidence type="ECO:0000256" key="5">
    <source>
        <dbReference type="SAM" id="Phobius"/>
    </source>
</evidence>
<evidence type="ECO:0000256" key="2">
    <source>
        <dbReference type="ARBA" id="ARBA00022692"/>
    </source>
</evidence>
<dbReference type="EMBL" id="LGRX02003034">
    <property type="protein sequence ID" value="KAK3283094.1"/>
    <property type="molecule type" value="Genomic_DNA"/>
</dbReference>
<feature type="non-terminal residue" evidence="7">
    <location>
        <position position="292"/>
    </location>
</feature>
<evidence type="ECO:0000256" key="3">
    <source>
        <dbReference type="ARBA" id="ARBA00022989"/>
    </source>
</evidence>
<dbReference type="InterPro" id="IPR006153">
    <property type="entry name" value="Cation/H_exchanger_TM"/>
</dbReference>
<feature type="transmembrane region" description="Helical" evidence="5">
    <location>
        <begin position="113"/>
        <end position="135"/>
    </location>
</feature>
<evidence type="ECO:0000256" key="1">
    <source>
        <dbReference type="ARBA" id="ARBA00004141"/>
    </source>
</evidence>
<comment type="subcellular location">
    <subcellularLocation>
        <location evidence="1">Membrane</location>
        <topology evidence="1">Multi-pass membrane protein</topology>
    </subcellularLocation>
</comment>
<comment type="caution">
    <text evidence="7">The sequence shown here is derived from an EMBL/GenBank/DDBJ whole genome shotgun (WGS) entry which is preliminary data.</text>
</comment>
<dbReference type="AlphaFoldDB" id="A0AAE0GRN4"/>
<keyword evidence="8" id="KW-1185">Reference proteome</keyword>
<keyword evidence="4 5" id="KW-0472">Membrane</keyword>
<feature type="transmembrane region" description="Helical" evidence="5">
    <location>
        <begin position="56"/>
        <end position="74"/>
    </location>
</feature>
<organism evidence="7 8">
    <name type="scientific">Cymbomonas tetramitiformis</name>
    <dbReference type="NCBI Taxonomy" id="36881"/>
    <lineage>
        <taxon>Eukaryota</taxon>
        <taxon>Viridiplantae</taxon>
        <taxon>Chlorophyta</taxon>
        <taxon>Pyramimonadophyceae</taxon>
        <taxon>Pyramimonadales</taxon>
        <taxon>Pyramimonadaceae</taxon>
        <taxon>Cymbomonas</taxon>
    </lineage>
</organism>
<dbReference type="InterPro" id="IPR038770">
    <property type="entry name" value="Na+/solute_symporter_sf"/>
</dbReference>
<proteinExistence type="predicted"/>
<dbReference type="GO" id="GO:0015297">
    <property type="term" value="F:antiporter activity"/>
    <property type="evidence" value="ECO:0007669"/>
    <property type="project" value="InterPro"/>
</dbReference>
<evidence type="ECO:0000313" key="8">
    <source>
        <dbReference type="Proteomes" id="UP001190700"/>
    </source>
</evidence>